<sequence>MFVLAVGSDQGIYCNYRTGETWQTAWTKIPGGQTKNAVAAIATGGGGISAVITGLDGKFYTSWRDPSSGTWTPWASLDNGTGSSPVTVAGAADSDKTAWVLTGNNKHVYTFIQENLIAE</sequence>
<organism evidence="1 2">
    <name type="scientific">Actinacidiphila polyblastidii</name>
    <dbReference type="NCBI Taxonomy" id="3110430"/>
    <lineage>
        <taxon>Bacteria</taxon>
        <taxon>Bacillati</taxon>
        <taxon>Actinomycetota</taxon>
        <taxon>Actinomycetes</taxon>
        <taxon>Kitasatosporales</taxon>
        <taxon>Streptomycetaceae</taxon>
        <taxon>Actinacidiphila</taxon>
    </lineage>
</organism>
<evidence type="ECO:0000313" key="2">
    <source>
        <dbReference type="Proteomes" id="UP001344658"/>
    </source>
</evidence>
<comment type="caution">
    <text evidence="1">The sequence shown here is derived from an EMBL/GenBank/DDBJ whole genome shotgun (WGS) entry which is preliminary data.</text>
</comment>
<protein>
    <submittedName>
        <fullName evidence="1">Uncharacterized protein</fullName>
    </submittedName>
</protein>
<name>A0ABU7P7V9_9ACTN</name>
<dbReference type="SUPFAM" id="SSF89372">
    <property type="entry name" value="Fucose-specific lectin"/>
    <property type="match status" value="1"/>
</dbReference>
<accession>A0ABU7P7V9</accession>
<dbReference type="EMBL" id="JAZEWV010000002">
    <property type="protein sequence ID" value="MEE4541332.1"/>
    <property type="molecule type" value="Genomic_DNA"/>
</dbReference>
<dbReference type="Gene3D" id="2.120.10.70">
    <property type="entry name" value="Fucose-specific lectin"/>
    <property type="match status" value="1"/>
</dbReference>
<gene>
    <name evidence="1" type="ORF">V2S66_05040</name>
</gene>
<dbReference type="Proteomes" id="UP001344658">
    <property type="component" value="Unassembled WGS sequence"/>
</dbReference>
<reference evidence="1 2" key="1">
    <citation type="submission" date="2023-12" db="EMBL/GenBank/DDBJ databases">
        <title>Streptomyces sp. V4-01.</title>
        <authorList>
            <person name="Somphong A."/>
            <person name="Phongsopitanun W."/>
        </authorList>
    </citation>
    <scope>NUCLEOTIDE SEQUENCE [LARGE SCALE GENOMIC DNA]</scope>
    <source>
        <strain evidence="1 2">V4-01</strain>
    </source>
</reference>
<dbReference type="RefSeq" id="WP_330793200.1">
    <property type="nucleotide sequence ID" value="NZ_JAZEWV010000002.1"/>
</dbReference>
<evidence type="ECO:0000313" key="1">
    <source>
        <dbReference type="EMBL" id="MEE4541332.1"/>
    </source>
</evidence>
<keyword evidence="2" id="KW-1185">Reference proteome</keyword>
<proteinExistence type="predicted"/>